<dbReference type="PROSITE" id="PS51186">
    <property type="entry name" value="GNAT"/>
    <property type="match status" value="1"/>
</dbReference>
<protein>
    <submittedName>
        <fullName evidence="2">GNAT family N-acetyltransferase</fullName>
    </submittedName>
</protein>
<dbReference type="EMBL" id="VDGI01000013">
    <property type="protein sequence ID" value="TQR19450.1"/>
    <property type="molecule type" value="Genomic_DNA"/>
</dbReference>
<dbReference type="InterPro" id="IPR016181">
    <property type="entry name" value="Acyl_CoA_acyltransferase"/>
</dbReference>
<dbReference type="Gene3D" id="3.40.630.30">
    <property type="match status" value="1"/>
</dbReference>
<dbReference type="GO" id="GO:0016747">
    <property type="term" value="F:acyltransferase activity, transferring groups other than amino-acyl groups"/>
    <property type="evidence" value="ECO:0007669"/>
    <property type="project" value="InterPro"/>
</dbReference>
<keyword evidence="2" id="KW-0808">Transferase</keyword>
<dbReference type="SUPFAM" id="SSF55729">
    <property type="entry name" value="Acyl-CoA N-acyltransferases (Nat)"/>
    <property type="match status" value="1"/>
</dbReference>
<sequence>MGDRRVNINTIKIRPLSIDDYKIVLRWSKDDTFCSANGWEKNRSEEELYRWWLHCISNESEDFIRIGIELEERLVGYVDLACIKDNTAELGIAIGESILWGKGIGSNSILCMMDYAFQKLGITVYKAETHEANIRSRKMLEKLEFIEVSRIGIEEYLGTENQLIQYRLSL</sequence>
<dbReference type="Pfam" id="PF13302">
    <property type="entry name" value="Acetyltransf_3"/>
    <property type="match status" value="1"/>
</dbReference>
<accession>A0A544TPS8</accession>
<keyword evidence="3" id="KW-1185">Reference proteome</keyword>
<feature type="domain" description="N-acetyltransferase" evidence="1">
    <location>
        <begin position="11"/>
        <end position="170"/>
    </location>
</feature>
<dbReference type="AlphaFoldDB" id="A0A544TPS8"/>
<proteinExistence type="predicted"/>
<evidence type="ECO:0000313" key="3">
    <source>
        <dbReference type="Proteomes" id="UP000316626"/>
    </source>
</evidence>
<dbReference type="PANTHER" id="PTHR43415:SF3">
    <property type="entry name" value="GNAT-FAMILY ACETYLTRANSFERASE"/>
    <property type="match status" value="1"/>
</dbReference>
<evidence type="ECO:0000259" key="1">
    <source>
        <dbReference type="PROSITE" id="PS51186"/>
    </source>
</evidence>
<reference evidence="2 3" key="1">
    <citation type="submission" date="2019-06" db="EMBL/GenBank/DDBJ databases">
        <title>Psychrobacillus vulpis sp. nov., a new species isolated from feces of a red fox that inhabits in The Tablas de Daimiel Natural Park, Albacete, Spain.</title>
        <authorList>
            <person name="Rodriguez M."/>
            <person name="Reina J.C."/>
            <person name="Bejar V."/>
            <person name="Llamas I."/>
        </authorList>
    </citation>
    <scope>NUCLEOTIDE SEQUENCE [LARGE SCALE GENOMIC DNA]</scope>
    <source>
        <strain evidence="2 3">Z8</strain>
    </source>
</reference>
<comment type="caution">
    <text evidence="2">The sequence shown here is derived from an EMBL/GenBank/DDBJ whole genome shotgun (WGS) entry which is preliminary data.</text>
</comment>
<dbReference type="Proteomes" id="UP000316626">
    <property type="component" value="Unassembled WGS sequence"/>
</dbReference>
<dbReference type="InterPro" id="IPR000182">
    <property type="entry name" value="GNAT_dom"/>
</dbReference>
<name>A0A544TPS8_9BACI</name>
<gene>
    <name evidence="2" type="ORF">FG384_12435</name>
</gene>
<dbReference type="OrthoDB" id="9795206at2"/>
<dbReference type="PANTHER" id="PTHR43415">
    <property type="entry name" value="SPERMIDINE N(1)-ACETYLTRANSFERASE"/>
    <property type="match status" value="1"/>
</dbReference>
<organism evidence="2 3">
    <name type="scientific">Psychrobacillus vulpis</name>
    <dbReference type="NCBI Taxonomy" id="2325572"/>
    <lineage>
        <taxon>Bacteria</taxon>
        <taxon>Bacillati</taxon>
        <taxon>Bacillota</taxon>
        <taxon>Bacilli</taxon>
        <taxon>Bacillales</taxon>
        <taxon>Bacillaceae</taxon>
        <taxon>Psychrobacillus</taxon>
    </lineage>
</organism>
<evidence type="ECO:0000313" key="2">
    <source>
        <dbReference type="EMBL" id="TQR19450.1"/>
    </source>
</evidence>